<reference evidence="1" key="7">
    <citation type="journal article" date="2005" name="Science">
        <title>The Transcriptional Landscape of the Mammalian Genome.</title>
        <authorList>
            <consortium name="The FANTOM Consortium"/>
            <consortium name="Riken Genome Exploration Research Group and Genome Science Group (Genome Network Project Core Group)"/>
        </authorList>
    </citation>
    <scope>NUCLEOTIDE SEQUENCE</scope>
    <source>
        <strain evidence="1">C57BL/6J</strain>
        <tissue evidence="1">Corpora quadrigemina</tissue>
    </source>
</reference>
<gene>
    <name evidence="2" type="primary">B230104I21Rik</name>
</gene>
<sequence length="141" mass="15336">MDAMALMESPAAPEAVSSCSSGGGKKECCCLHSPDCVGQWCQRTRTFMDMVRFSVPGTTWSFEEGTSPPWKRRSPGLYPAILTPGPLQSQVSEAQLSLCTDTHVTPCLLVISGWQGTDMCMLRDDWVDSTSDPDNPIFARG</sequence>
<reference evidence="1" key="3">
    <citation type="journal article" date="2000" name="Genome Res.">
        <title>RIKEN integrated sequence analysis (RISA) system--384-format sequencing pipeline with 384 multicapillary sequencer.</title>
        <authorList>
            <person name="Shibata K."/>
            <person name="Itoh M."/>
            <person name="Aizawa K."/>
            <person name="Nagaoka S."/>
            <person name="Sasaki N."/>
            <person name="Carninci P."/>
            <person name="Konno H."/>
            <person name="Akiyama J."/>
            <person name="Nishi K."/>
            <person name="Kitsunai T."/>
            <person name="Tashiro H."/>
            <person name="Itoh M."/>
            <person name="Sumi N."/>
            <person name="Ishii Y."/>
            <person name="Nakamura S."/>
            <person name="Hazama M."/>
            <person name="Nishine T."/>
            <person name="Harada A."/>
            <person name="Yamamoto R."/>
            <person name="Matsumoto H."/>
            <person name="Sakaguchi S."/>
            <person name="Ikegami T."/>
            <person name="Kashiwagi K."/>
            <person name="Fujiwake S."/>
            <person name="Inoue K."/>
            <person name="Togawa Y."/>
            <person name="Izawa M."/>
            <person name="Ohara E."/>
            <person name="Watahiki M."/>
            <person name="Yoneda Y."/>
            <person name="Ishikawa T."/>
            <person name="Ozawa K."/>
            <person name="Tanaka T."/>
            <person name="Matsuura S."/>
            <person name="Kawai J."/>
            <person name="Okazaki Y."/>
            <person name="Muramatsu M."/>
            <person name="Inoue Y."/>
            <person name="Kira A."/>
            <person name="Hayashizaki Y."/>
        </authorList>
    </citation>
    <scope>NUCLEOTIDE SEQUENCE</scope>
    <source>
        <strain evidence="1">C57BL/6J</strain>
        <tissue evidence="1">Corpora quadrigemina</tissue>
    </source>
</reference>
<reference evidence="1" key="1">
    <citation type="journal article" date="1999" name="Methods Enzymol.">
        <title>High-efficiency full-length cDNA cloning.</title>
        <authorList>
            <person name="Carninci P."/>
            <person name="Hayashizaki Y."/>
        </authorList>
    </citation>
    <scope>NUCLEOTIDE SEQUENCE</scope>
    <source>
        <strain evidence="1">C57BL/6J</strain>
        <tissue evidence="1">Corpora quadrigemina</tissue>
    </source>
</reference>
<evidence type="ECO:0000313" key="1">
    <source>
        <dbReference type="EMBL" id="BAE24216.1"/>
    </source>
</evidence>
<dbReference type="HOGENOM" id="CLU_1824688_0_0_1"/>
<dbReference type="AlphaFoldDB" id="Q3USW4"/>
<reference evidence="1" key="6">
    <citation type="submission" date="2004-03" db="EMBL/GenBank/DDBJ databases">
        <authorList>
            <person name="Arakawa T."/>
            <person name="Carninci P."/>
            <person name="Fukuda S."/>
            <person name="Hashizume W."/>
            <person name="Hayashida K."/>
            <person name="Hori F."/>
            <person name="Iida J."/>
            <person name="Imamura K."/>
            <person name="Imotani K."/>
            <person name="Itoh M."/>
            <person name="Kanagawa S."/>
            <person name="Kawai J."/>
            <person name="Kojima M."/>
            <person name="Konno H."/>
            <person name="Murata M."/>
            <person name="Nakamura M."/>
            <person name="Ninomiya N."/>
            <person name="Nishiyori H."/>
            <person name="Nomura K."/>
            <person name="Ohno M."/>
            <person name="Sakazume N."/>
            <person name="Sano H."/>
            <person name="Sasaki D."/>
            <person name="Shibata K."/>
            <person name="Shiraki T."/>
            <person name="Tagami M."/>
            <person name="Tagami Y."/>
            <person name="Waki K."/>
            <person name="Watahiki A."/>
            <person name="Muramatsu M."/>
            <person name="Hayashizaki Y."/>
        </authorList>
    </citation>
    <scope>NUCLEOTIDE SEQUENCE</scope>
    <source>
        <strain evidence="1">C57BL/6J</strain>
        <tissue evidence="1">Corpora quadrigemina</tissue>
    </source>
</reference>
<proteinExistence type="evidence at transcript level"/>
<evidence type="ECO:0000313" key="2">
    <source>
        <dbReference type="MGI" id="MGI:3642713"/>
    </source>
</evidence>
<reference evidence="1" key="5">
    <citation type="journal article" date="2002" name="Nature">
        <title>Analysis of the mouse transcriptome based on functional annotation of 60,770 full-length cDNAs.</title>
        <authorList>
            <consortium name="The FANTOM Consortium and the RIKEN Genome Exploration Research Group Phase I and II Team"/>
        </authorList>
    </citation>
    <scope>NUCLEOTIDE SEQUENCE</scope>
    <source>
        <strain evidence="1">C57BL/6J</strain>
        <tissue evidence="1">Corpora quadrigemina</tissue>
    </source>
</reference>
<dbReference type="MGI" id="MGI:3642713">
    <property type="gene designation" value="B230104I21Rik"/>
</dbReference>
<protein>
    <submittedName>
        <fullName evidence="1">Uncharacterized protein</fullName>
    </submittedName>
</protein>
<accession>Q3USW4</accession>
<reference evidence="1" key="8">
    <citation type="journal article" date="2005" name="Science">
        <title>Antisense Transcription in the Mammalian Transcriptome.</title>
        <authorList>
            <consortium name="RIKEN Genome Exploration Research Group and Genome Science Group (Genome Network Project Core Group) and the FANTOM Consortium"/>
        </authorList>
    </citation>
    <scope>NUCLEOTIDE SEQUENCE</scope>
    <source>
        <strain evidence="1">C57BL/6J</strain>
        <tissue evidence="1">Corpora quadrigemina</tissue>
    </source>
</reference>
<dbReference type="AGR" id="MGI:3642713"/>
<dbReference type="RNAct" id="Q3USW4">
    <property type="molecule type" value="protein"/>
</dbReference>
<name>Q3USW4_MOUSE</name>
<reference evidence="1" key="4">
    <citation type="journal article" date="2001" name="Nature">
        <title>Functional annotation of a full-length mouse cDNA collection.</title>
        <authorList>
            <consortium name="The RIKEN Genome Exploration Research Group Phase II Team and the FANTOM Consortium"/>
        </authorList>
    </citation>
    <scope>NUCLEOTIDE SEQUENCE</scope>
    <source>
        <strain evidence="1">C57BL/6J</strain>
        <tissue evidence="1">Corpora quadrigemina</tissue>
    </source>
</reference>
<organism evidence="1">
    <name type="scientific">Mus musculus</name>
    <name type="common">Mouse</name>
    <dbReference type="NCBI Taxonomy" id="10090"/>
    <lineage>
        <taxon>Eukaryota</taxon>
        <taxon>Metazoa</taxon>
        <taxon>Chordata</taxon>
        <taxon>Craniata</taxon>
        <taxon>Vertebrata</taxon>
        <taxon>Euteleostomi</taxon>
        <taxon>Mammalia</taxon>
        <taxon>Eutheria</taxon>
        <taxon>Euarchontoglires</taxon>
        <taxon>Glires</taxon>
        <taxon>Rodentia</taxon>
        <taxon>Myomorpha</taxon>
        <taxon>Muroidea</taxon>
        <taxon>Muridae</taxon>
        <taxon>Murinae</taxon>
        <taxon>Mus</taxon>
        <taxon>Mus</taxon>
    </lineage>
</organism>
<reference evidence="1" key="2">
    <citation type="journal article" date="2000" name="Genome Res.">
        <title>Normalization and subtraction of cap-trapper-selected cDNAs to prepare full-length cDNA libraries for rapid discovery of new genes.</title>
        <authorList>
            <person name="Carninci P."/>
            <person name="Shibata Y."/>
            <person name="Hayatsu N."/>
            <person name="Sugahara Y."/>
            <person name="Shibata K."/>
            <person name="Itoh M."/>
            <person name="Konno H."/>
            <person name="Okazaki Y."/>
            <person name="Muramatsu M."/>
            <person name="Hayashizaki Y."/>
        </authorList>
    </citation>
    <scope>NUCLEOTIDE SEQUENCE</scope>
    <source>
        <strain evidence="1">C57BL/6J</strain>
        <tissue evidence="1">Corpora quadrigemina</tissue>
    </source>
</reference>
<dbReference type="EMBL" id="AK140029">
    <property type="protein sequence ID" value="BAE24216.1"/>
    <property type="molecule type" value="mRNA"/>
</dbReference>